<dbReference type="EMBL" id="JBEPNJ010000017">
    <property type="protein sequence ID" value="MET3773777.1"/>
    <property type="molecule type" value="Genomic_DNA"/>
</dbReference>
<sequence>MTFETAESVTLKIWDRSAVHTTLDTLVEDLSVRHNTDKSRIAVTCSGPNTFTLSLNPAL</sequence>
<name>A0ACC6TJ48_9MICC</name>
<dbReference type="Proteomes" id="UP001549207">
    <property type="component" value="Unassembled WGS sequence"/>
</dbReference>
<keyword evidence="2" id="KW-1185">Reference proteome</keyword>
<reference evidence="1" key="1">
    <citation type="submission" date="2024-06" db="EMBL/GenBank/DDBJ databases">
        <title>Genomic Encyclopedia of Type Strains, Phase IV (KMG-IV): sequencing the most valuable type-strain genomes for metagenomic binning, comparative biology and taxonomic classification.</title>
        <authorList>
            <person name="Goeker M."/>
        </authorList>
    </citation>
    <scope>NUCLEOTIDE SEQUENCE</scope>
    <source>
        <strain evidence="1">SJCon</strain>
    </source>
</reference>
<evidence type="ECO:0000313" key="2">
    <source>
        <dbReference type="Proteomes" id="UP001549207"/>
    </source>
</evidence>
<proteinExistence type="predicted"/>
<organism evidence="1 2">
    <name type="scientific">Arthrobacter nitrophenolicus</name>
    <dbReference type="NCBI Taxonomy" id="683150"/>
    <lineage>
        <taxon>Bacteria</taxon>
        <taxon>Bacillati</taxon>
        <taxon>Actinomycetota</taxon>
        <taxon>Actinomycetes</taxon>
        <taxon>Micrococcales</taxon>
        <taxon>Micrococcaceae</taxon>
        <taxon>Arthrobacter</taxon>
    </lineage>
</organism>
<protein>
    <submittedName>
        <fullName evidence="1">Uncharacterized protein</fullName>
    </submittedName>
</protein>
<comment type="caution">
    <text evidence="1">The sequence shown here is derived from an EMBL/GenBank/DDBJ whole genome shotgun (WGS) entry which is preliminary data.</text>
</comment>
<gene>
    <name evidence="1" type="ORF">ABIC98_003443</name>
</gene>
<accession>A0ACC6TJ48</accession>
<evidence type="ECO:0000313" key="1">
    <source>
        <dbReference type="EMBL" id="MET3773777.1"/>
    </source>
</evidence>